<evidence type="ECO:0000313" key="1">
    <source>
        <dbReference type="EMBL" id="KAH3807185.1"/>
    </source>
</evidence>
<name>A0A9D4JCX2_DREPO</name>
<proteinExistence type="predicted"/>
<accession>A0A9D4JCX2</accession>
<dbReference type="EMBL" id="JAIWYP010000006">
    <property type="protein sequence ID" value="KAH3807185.1"/>
    <property type="molecule type" value="Genomic_DNA"/>
</dbReference>
<comment type="caution">
    <text evidence="1">The sequence shown here is derived from an EMBL/GenBank/DDBJ whole genome shotgun (WGS) entry which is preliminary data.</text>
</comment>
<dbReference type="AlphaFoldDB" id="A0A9D4JCX2"/>
<sequence>MPVYQQGYWWNGKVLQALNNIDGSFDVYMTGYEQVSTDDKITFLMEAIQTLKLLTSTHWFSLKIVVK</sequence>
<dbReference type="Proteomes" id="UP000828390">
    <property type="component" value="Unassembled WGS sequence"/>
</dbReference>
<organism evidence="1 2">
    <name type="scientific">Dreissena polymorpha</name>
    <name type="common">Zebra mussel</name>
    <name type="synonym">Mytilus polymorpha</name>
    <dbReference type="NCBI Taxonomy" id="45954"/>
    <lineage>
        <taxon>Eukaryota</taxon>
        <taxon>Metazoa</taxon>
        <taxon>Spiralia</taxon>
        <taxon>Lophotrochozoa</taxon>
        <taxon>Mollusca</taxon>
        <taxon>Bivalvia</taxon>
        <taxon>Autobranchia</taxon>
        <taxon>Heteroconchia</taxon>
        <taxon>Euheterodonta</taxon>
        <taxon>Imparidentia</taxon>
        <taxon>Neoheterodontei</taxon>
        <taxon>Myida</taxon>
        <taxon>Dreissenoidea</taxon>
        <taxon>Dreissenidae</taxon>
        <taxon>Dreissena</taxon>
    </lineage>
</organism>
<keyword evidence="2" id="KW-1185">Reference proteome</keyword>
<protein>
    <submittedName>
        <fullName evidence="1">Uncharacterized protein</fullName>
    </submittedName>
</protein>
<reference evidence="1" key="1">
    <citation type="journal article" date="2019" name="bioRxiv">
        <title>The Genome of the Zebra Mussel, Dreissena polymorpha: A Resource for Invasive Species Research.</title>
        <authorList>
            <person name="McCartney M.A."/>
            <person name="Auch B."/>
            <person name="Kono T."/>
            <person name="Mallez S."/>
            <person name="Zhang Y."/>
            <person name="Obille A."/>
            <person name="Becker A."/>
            <person name="Abrahante J.E."/>
            <person name="Garbe J."/>
            <person name="Badalamenti J.P."/>
            <person name="Herman A."/>
            <person name="Mangelson H."/>
            <person name="Liachko I."/>
            <person name="Sullivan S."/>
            <person name="Sone E.D."/>
            <person name="Koren S."/>
            <person name="Silverstein K.A.T."/>
            <person name="Beckman K.B."/>
            <person name="Gohl D.M."/>
        </authorList>
    </citation>
    <scope>NUCLEOTIDE SEQUENCE</scope>
    <source>
        <strain evidence="1">Duluth1</strain>
        <tissue evidence="1">Whole animal</tissue>
    </source>
</reference>
<evidence type="ECO:0000313" key="2">
    <source>
        <dbReference type="Proteomes" id="UP000828390"/>
    </source>
</evidence>
<reference evidence="1" key="2">
    <citation type="submission" date="2020-11" db="EMBL/GenBank/DDBJ databases">
        <authorList>
            <person name="McCartney M.A."/>
            <person name="Auch B."/>
            <person name="Kono T."/>
            <person name="Mallez S."/>
            <person name="Becker A."/>
            <person name="Gohl D.M."/>
            <person name="Silverstein K.A.T."/>
            <person name="Koren S."/>
            <person name="Bechman K.B."/>
            <person name="Herman A."/>
            <person name="Abrahante J.E."/>
            <person name="Garbe J."/>
        </authorList>
    </citation>
    <scope>NUCLEOTIDE SEQUENCE</scope>
    <source>
        <strain evidence="1">Duluth1</strain>
        <tissue evidence="1">Whole animal</tissue>
    </source>
</reference>
<gene>
    <name evidence="1" type="ORF">DPMN_135518</name>
</gene>